<sequence>MTKLTKSPPPAYSGKVVPPGSLQTAVPYENLPQGTQPPVTVSTAVLPSSYNDPLPDTNPFSPNFRPGPASTATPPAAPFSPVSPIAESSPVERASQAPIQAPKPQRPSGDQRKSVDLRRLDGKPYPGSNPAHEKEKPKVVKVAKDMHDGALPPVYKRQASDPINPTEVSDALSNAHKCGKCGKKHGQGDGHGHGHGHGHGCNQCGKRRSNAAESTPPTMTPAPMPTTTAHARTVSDGQTSLGSSRLSESTAGPSSSPGSSTGTRCCTRCGRYKRPSPVPNPFDQLRPNGSGPATAPMPMANHPAMRPGLSIQPNAPGNNPAYPKIDVIPPSASTYRAVNSPFSTYGDDSPLVAKATKQEFKLFRNSSLARSLSRRLSKKDKTAASAAAPLPSQQLARQSGEQSAGTLINMISTAMQGPGNERDAHYTKLSAGSEPADRPQTPFSFVGGKDEQDAFEMVDLRDQASVSSHDSMKEVVKPQISVTESDSEYQTGVPDHIDVVPRSKSAEVERNQHLSVNDAENKPPITRFKSLRQGVSRMGSVSRSTSLKRLGSLKTVHHAWYVEGTDGNNENIVPVF</sequence>
<feature type="compositionally biased region" description="Polar residues" evidence="1">
    <location>
        <begin position="480"/>
        <end position="490"/>
    </location>
</feature>
<gene>
    <name evidence="2" type="ORF">PV07_05306</name>
</gene>
<feature type="compositionally biased region" description="Basic and acidic residues" evidence="1">
    <location>
        <begin position="109"/>
        <end position="122"/>
    </location>
</feature>
<dbReference type="OrthoDB" id="4160225at2759"/>
<dbReference type="AlphaFoldDB" id="A0A0D2CEG4"/>
<feature type="compositionally biased region" description="Low complexity" evidence="1">
    <location>
        <begin position="66"/>
        <end position="86"/>
    </location>
</feature>
<feature type="compositionally biased region" description="Low complexity" evidence="1">
    <location>
        <begin position="383"/>
        <end position="396"/>
    </location>
</feature>
<evidence type="ECO:0000313" key="2">
    <source>
        <dbReference type="EMBL" id="KIW29493.1"/>
    </source>
</evidence>
<feature type="compositionally biased region" description="Polar residues" evidence="1">
    <location>
        <begin position="235"/>
        <end position="246"/>
    </location>
</feature>
<proteinExistence type="predicted"/>
<evidence type="ECO:0000256" key="1">
    <source>
        <dbReference type="SAM" id="MobiDB-lite"/>
    </source>
</evidence>
<feature type="region of interest" description="Disordered" evidence="1">
    <location>
        <begin position="465"/>
        <end position="492"/>
    </location>
</feature>
<dbReference type="EMBL" id="KN847042">
    <property type="protein sequence ID" value="KIW29493.1"/>
    <property type="molecule type" value="Genomic_DNA"/>
</dbReference>
<organism evidence="2 3">
    <name type="scientific">Cladophialophora immunda</name>
    <dbReference type="NCBI Taxonomy" id="569365"/>
    <lineage>
        <taxon>Eukaryota</taxon>
        <taxon>Fungi</taxon>
        <taxon>Dikarya</taxon>
        <taxon>Ascomycota</taxon>
        <taxon>Pezizomycotina</taxon>
        <taxon>Eurotiomycetes</taxon>
        <taxon>Chaetothyriomycetidae</taxon>
        <taxon>Chaetothyriales</taxon>
        <taxon>Herpotrichiellaceae</taxon>
        <taxon>Cladophialophora</taxon>
    </lineage>
</organism>
<feature type="region of interest" description="Disordered" evidence="1">
    <location>
        <begin position="373"/>
        <end position="403"/>
    </location>
</feature>
<feature type="compositionally biased region" description="Basic and acidic residues" evidence="1">
    <location>
        <begin position="131"/>
        <end position="148"/>
    </location>
</feature>
<dbReference type="GeneID" id="27344500"/>
<feature type="compositionally biased region" description="Polar residues" evidence="1">
    <location>
        <begin position="32"/>
        <end position="51"/>
    </location>
</feature>
<dbReference type="RefSeq" id="XP_016249709.1">
    <property type="nucleotide sequence ID" value="XM_016392190.1"/>
</dbReference>
<reference evidence="2 3" key="1">
    <citation type="submission" date="2015-01" db="EMBL/GenBank/DDBJ databases">
        <title>The Genome Sequence of Cladophialophora immunda CBS83496.</title>
        <authorList>
            <consortium name="The Broad Institute Genomics Platform"/>
            <person name="Cuomo C."/>
            <person name="de Hoog S."/>
            <person name="Gorbushina A."/>
            <person name="Stielow B."/>
            <person name="Teixiera M."/>
            <person name="Abouelleil A."/>
            <person name="Chapman S.B."/>
            <person name="Priest M."/>
            <person name="Young S.K."/>
            <person name="Wortman J."/>
            <person name="Nusbaum C."/>
            <person name="Birren B."/>
        </authorList>
    </citation>
    <scope>NUCLEOTIDE SEQUENCE [LARGE SCALE GENOMIC DNA]</scope>
    <source>
        <strain evidence="2 3">CBS 83496</strain>
    </source>
</reference>
<feature type="region of interest" description="Disordered" evidence="1">
    <location>
        <begin position="416"/>
        <end position="443"/>
    </location>
</feature>
<accession>A0A0D2CEG4</accession>
<evidence type="ECO:0000313" key="3">
    <source>
        <dbReference type="Proteomes" id="UP000054466"/>
    </source>
</evidence>
<dbReference type="Proteomes" id="UP000054466">
    <property type="component" value="Unassembled WGS sequence"/>
</dbReference>
<dbReference type="HOGENOM" id="CLU_481485_0_0_1"/>
<protein>
    <submittedName>
        <fullName evidence="2">Uncharacterized protein</fullName>
    </submittedName>
</protein>
<keyword evidence="3" id="KW-1185">Reference proteome</keyword>
<feature type="region of interest" description="Disordered" evidence="1">
    <location>
        <begin position="1"/>
        <end position="308"/>
    </location>
</feature>
<name>A0A0D2CEG4_9EURO</name>
<feature type="compositionally biased region" description="Low complexity" evidence="1">
    <location>
        <begin position="247"/>
        <end position="263"/>
    </location>
</feature>
<dbReference type="VEuPathDB" id="FungiDB:PV07_05306"/>